<feature type="region of interest" description="Disordered" evidence="1">
    <location>
        <begin position="548"/>
        <end position="959"/>
    </location>
</feature>
<organism evidence="3 4">
    <name type="scientific">Acer negundo</name>
    <name type="common">Box elder</name>
    <dbReference type="NCBI Taxonomy" id="4023"/>
    <lineage>
        <taxon>Eukaryota</taxon>
        <taxon>Viridiplantae</taxon>
        <taxon>Streptophyta</taxon>
        <taxon>Embryophyta</taxon>
        <taxon>Tracheophyta</taxon>
        <taxon>Spermatophyta</taxon>
        <taxon>Magnoliopsida</taxon>
        <taxon>eudicotyledons</taxon>
        <taxon>Gunneridae</taxon>
        <taxon>Pentapetalae</taxon>
        <taxon>rosids</taxon>
        <taxon>malvids</taxon>
        <taxon>Sapindales</taxon>
        <taxon>Sapindaceae</taxon>
        <taxon>Hippocastanoideae</taxon>
        <taxon>Acereae</taxon>
        <taxon>Acer</taxon>
    </lineage>
</organism>
<feature type="domain" description="Nucleotide-diphospho-sugar transferase" evidence="2">
    <location>
        <begin position="1394"/>
        <end position="1614"/>
    </location>
</feature>
<feature type="region of interest" description="Disordered" evidence="1">
    <location>
        <begin position="264"/>
        <end position="292"/>
    </location>
</feature>
<protein>
    <recommendedName>
        <fullName evidence="2">Nucleotide-diphospho-sugar transferase domain-containing protein</fullName>
    </recommendedName>
</protein>
<dbReference type="Proteomes" id="UP001064489">
    <property type="component" value="Chromosome 7"/>
</dbReference>
<feature type="compositionally biased region" description="Pro residues" evidence="1">
    <location>
        <begin position="212"/>
        <end position="221"/>
    </location>
</feature>
<accession>A0AAD5IN23</accession>
<reference evidence="3" key="1">
    <citation type="journal article" date="2022" name="Plant J.">
        <title>Strategies of tolerance reflected in two North American maple genomes.</title>
        <authorList>
            <person name="McEvoy S.L."/>
            <person name="Sezen U.U."/>
            <person name="Trouern-Trend A."/>
            <person name="McMahon S.M."/>
            <person name="Schaberg P.G."/>
            <person name="Yang J."/>
            <person name="Wegrzyn J.L."/>
            <person name="Swenson N.G."/>
        </authorList>
    </citation>
    <scope>NUCLEOTIDE SEQUENCE</scope>
    <source>
        <strain evidence="3">91603</strain>
    </source>
</reference>
<dbReference type="PANTHER" id="PTHR47483:SF1">
    <property type="entry name" value="BETA-ARABINOFURANOSYLTRANSFERASE RAY1"/>
    <property type="match status" value="1"/>
</dbReference>
<keyword evidence="4" id="KW-1185">Reference proteome</keyword>
<comment type="caution">
    <text evidence="3">The sequence shown here is derived from an EMBL/GenBank/DDBJ whole genome shotgun (WGS) entry which is preliminary data.</text>
</comment>
<name>A0AAD5IN23_ACENE</name>
<feature type="compositionally biased region" description="Basic and acidic residues" evidence="1">
    <location>
        <begin position="476"/>
        <end position="489"/>
    </location>
</feature>
<dbReference type="PANTHER" id="PTHR47483">
    <property type="entry name" value="BETA-ARABINOFURANOSYLTRANSFERASE RAY1"/>
    <property type="match status" value="1"/>
</dbReference>
<feature type="compositionally biased region" description="Pro residues" evidence="1">
    <location>
        <begin position="14"/>
        <end position="23"/>
    </location>
</feature>
<sequence>MDSYQQQPHRYMRPPLPPQPPPTADYHHHNHYVQQQQQQQQQQAPPPPPPQQGPPVPPQGQQQWYSNQFHYQPPPSPPQPSQWAPPPPPPLPYPSQHQNNHYPLPPRPHVPPHISQSYPQPNQDWNNPNWAHHHQAWDYSAHNNTQDWAARAKEWANARAAMENQHVQAQFNPVGRPEEQTQSSVQYQQVADFHYPDAQQQSLPTSNYQQFPVPPAPPHQPPMAYQQGTTSVSSGPSSYVPDVRVPYMGRDGASAGEANVEFTRQESLHSSPSVLPQEVPSSYSSVTGKEETTDQKDYMYRALPMHISSSQEGQPFAYGNHAADPTTDLSDQPLQFAPRFNHDHDHDLHMQSTYATHHDSAGTHDPSMAMASVPGPTAPQFGRFHGPGFQPTISSSAGAFGLGAGASLHPTAAFPGDAYGVSSISERPKKAPVPNWLKEEIIKNKAAMTKSSIEIPNEDTQSTEDEIAHKSYGKGDQADSKSIDSPRSTEEEDDDEDYVEAARTAAINHEIKRILTEVLLKVTDELFDEIATKVLSEDDLTVEVDHNTVASNGKVSPPPPAVPTPKASAKVLVPVKAKESETEGDNEKSSSSSPGDVLGLGNYASDNDDNDDNNRADEIQSSSVPSSRGNAVWQSSMNKLSEEIPDAAENGHMELEGHDRVRSNLDSDLSKTSTFASKNNKSSTISKLSENRIERDYKHENNIDGGKLLDGEKTTVDIKSALHGRNGSVKKSTNDNSQSTENRIRSAKNDRHESKKSHSGKNSGKEIEIDNGTDEMGDENRKRQEERHLRKEKADDRNGSRDKMKEKGVKPEEKTTESKSRKKSTHLDVKEDRKDAERHHRASAKEGIDKKRERSKDEDTPRHKRTSDSSRHKRRRSSSISSRGRNSKDNTVSRANDSSDETSNDSKRKSHSRKRNLTPSPVRSGRRQVSRSPHSKNSQRRHSPYSSLETTRRRRSRSRSPALKMGLWSIWLSGLLLICLSIYATQKLPAFNNNQMLFKNRKFKHTGPKIAIFTAPGPFTGSVGSRQSLAIRSWLGLSKQITVVLFSQHPSVAAFARNFGSRLLIEPNIDFTFLGTPFYHSMVARAQAFTSDISVLIDPETILLPDFISTLNYAYKVDHDWLLVASSRNVSNLPFYLSDNGKNWQRQDGKRVRTREFQELLDQSPHWNLCDGRMLMAWNNGELPLHTGVLPPFLYGKGIYDLWVISEALSYEFRFVFDASWTISSLSLVDPKHRSDLSGRGSLGSDGVERSWEYVANSHLGYLYGSSFFHGINYASLAKLLNCDGEYIFANITEKAVSPVLDKRLSSQKEKTMHFWTLKKTMACIDVARSLNSRLDCSLTDQLESSAPLDFPFSLESLLSVIADENKTIVLAVAGYSYRDMLMSWVCRLRRLRVTNFVVCALDHETYQFSIIQGLPVFSDPSTPSNISFDDCHFGTKCFQRVTKVKSRMVLQILKLGYNVLLSDVDVYWFKSPLPLLYSFGPSVLAAQSDEYNVTGAINLPRRLNSGFYFARCDTSTIAALEKVVKHAATSGLSEQPSFYDTLCGEGGSNRVGDNRCMEPETNLTIHFLDRNLFPNGAYLGLWEKKNVKRACEKKGCLVLHNNWISGRLKKLERQVLSGLWEYDISTRMCMHSWHRTKSAIFV</sequence>
<feature type="compositionally biased region" description="Polar residues" evidence="1">
    <location>
        <begin position="619"/>
        <end position="639"/>
    </location>
</feature>
<dbReference type="GO" id="GO:0016757">
    <property type="term" value="F:glycosyltransferase activity"/>
    <property type="evidence" value="ECO:0007669"/>
    <property type="project" value="InterPro"/>
</dbReference>
<gene>
    <name evidence="3" type="ORF">LWI28_014828</name>
</gene>
<dbReference type="InterPro" id="IPR044575">
    <property type="entry name" value="RAY1-like"/>
</dbReference>
<evidence type="ECO:0000256" key="1">
    <source>
        <dbReference type="SAM" id="MobiDB-lite"/>
    </source>
</evidence>
<dbReference type="InterPro" id="IPR005069">
    <property type="entry name" value="Nucl-diP-sugar_transferase"/>
</dbReference>
<feature type="region of interest" description="Disordered" evidence="1">
    <location>
        <begin position="452"/>
        <end position="497"/>
    </location>
</feature>
<feature type="compositionally biased region" description="Polar residues" evidence="1">
    <location>
        <begin position="228"/>
        <end position="237"/>
    </location>
</feature>
<feature type="compositionally biased region" description="Basic and acidic residues" evidence="1">
    <location>
        <begin position="649"/>
        <end position="669"/>
    </location>
</feature>
<feature type="compositionally biased region" description="Basic and acidic residues" evidence="1">
    <location>
        <begin position="689"/>
        <end position="716"/>
    </location>
</feature>
<evidence type="ECO:0000313" key="4">
    <source>
        <dbReference type="Proteomes" id="UP001064489"/>
    </source>
</evidence>
<feature type="compositionally biased region" description="Basic and acidic residues" evidence="1">
    <location>
        <begin position="778"/>
        <end position="870"/>
    </location>
</feature>
<feature type="compositionally biased region" description="Polar residues" evidence="1">
    <location>
        <begin position="670"/>
        <end position="688"/>
    </location>
</feature>
<proteinExistence type="predicted"/>
<feature type="compositionally biased region" description="Polar residues" evidence="1">
    <location>
        <begin position="268"/>
        <end position="287"/>
    </location>
</feature>
<feature type="compositionally biased region" description="Basic and acidic residues" evidence="1">
    <location>
        <begin position="742"/>
        <end position="753"/>
    </location>
</feature>
<feature type="compositionally biased region" description="Basic and acidic residues" evidence="1">
    <location>
        <begin position="576"/>
        <end position="588"/>
    </location>
</feature>
<feature type="region of interest" description="Disordered" evidence="1">
    <location>
        <begin position="202"/>
        <end position="238"/>
    </location>
</feature>
<dbReference type="EMBL" id="JAJSOW010000104">
    <property type="protein sequence ID" value="KAI9169611.1"/>
    <property type="molecule type" value="Genomic_DNA"/>
</dbReference>
<feature type="compositionally biased region" description="Low complexity" evidence="1">
    <location>
        <begin position="119"/>
        <end position="129"/>
    </location>
</feature>
<dbReference type="InterPro" id="IPR031937">
    <property type="entry name" value="PNISR"/>
</dbReference>
<feature type="compositionally biased region" description="Polar residues" evidence="1">
    <location>
        <begin position="729"/>
        <end position="741"/>
    </location>
</feature>
<evidence type="ECO:0000259" key="2">
    <source>
        <dbReference type="Pfam" id="PF03407"/>
    </source>
</evidence>
<reference evidence="3" key="2">
    <citation type="submission" date="2023-02" db="EMBL/GenBank/DDBJ databases">
        <authorList>
            <person name="Swenson N.G."/>
            <person name="Wegrzyn J.L."/>
            <person name="Mcevoy S.L."/>
        </authorList>
    </citation>
    <scope>NUCLEOTIDE SEQUENCE</scope>
    <source>
        <strain evidence="3">91603</strain>
        <tissue evidence="3">Leaf</tissue>
    </source>
</reference>
<dbReference type="Pfam" id="PF03407">
    <property type="entry name" value="Nucleotid_trans"/>
    <property type="match status" value="1"/>
</dbReference>
<feature type="compositionally biased region" description="Basic residues" evidence="1">
    <location>
        <begin position="924"/>
        <end position="943"/>
    </location>
</feature>
<feature type="region of interest" description="Disordered" evidence="1">
    <location>
        <begin position="1"/>
        <end position="129"/>
    </location>
</feature>
<feature type="compositionally biased region" description="Pro residues" evidence="1">
    <location>
        <begin position="44"/>
        <end position="58"/>
    </location>
</feature>
<dbReference type="Pfam" id="PF15996">
    <property type="entry name" value="PNISR"/>
    <property type="match status" value="1"/>
</dbReference>
<feature type="compositionally biased region" description="Pro residues" evidence="1">
    <location>
        <begin position="72"/>
        <end position="93"/>
    </location>
</feature>
<evidence type="ECO:0000313" key="3">
    <source>
        <dbReference type="EMBL" id="KAI9169611.1"/>
    </source>
</evidence>
<feature type="compositionally biased region" description="Low complexity" evidence="1">
    <location>
        <begin position="33"/>
        <end position="43"/>
    </location>
</feature>